<dbReference type="OrthoDB" id="4062651at2759"/>
<accession>A0A4Y7TKX3</accession>
<proteinExistence type="predicted"/>
<gene>
    <name evidence="4" type="ORF">FA13DRAFT_1624874</name>
    <name evidence="3" type="ORF">FA13DRAFT_1652980</name>
    <name evidence="2" type="ORF">FA13DRAFT_1654009</name>
</gene>
<reference evidence="4 5" key="1">
    <citation type="journal article" date="2019" name="Nat. Ecol. Evol.">
        <title>Megaphylogeny resolves global patterns of mushroom evolution.</title>
        <authorList>
            <person name="Varga T."/>
            <person name="Krizsan K."/>
            <person name="Foldi C."/>
            <person name="Dima B."/>
            <person name="Sanchez-Garcia M."/>
            <person name="Sanchez-Ramirez S."/>
            <person name="Szollosi G.J."/>
            <person name="Szarkandi J.G."/>
            <person name="Papp V."/>
            <person name="Albert L."/>
            <person name="Andreopoulos W."/>
            <person name="Angelini C."/>
            <person name="Antonin V."/>
            <person name="Barry K.W."/>
            <person name="Bougher N.L."/>
            <person name="Buchanan P."/>
            <person name="Buyck B."/>
            <person name="Bense V."/>
            <person name="Catcheside P."/>
            <person name="Chovatia M."/>
            <person name="Cooper J."/>
            <person name="Damon W."/>
            <person name="Desjardin D."/>
            <person name="Finy P."/>
            <person name="Geml J."/>
            <person name="Haridas S."/>
            <person name="Hughes K."/>
            <person name="Justo A."/>
            <person name="Karasinski D."/>
            <person name="Kautmanova I."/>
            <person name="Kiss B."/>
            <person name="Kocsube S."/>
            <person name="Kotiranta H."/>
            <person name="LaButti K.M."/>
            <person name="Lechner B.E."/>
            <person name="Liimatainen K."/>
            <person name="Lipzen A."/>
            <person name="Lukacs Z."/>
            <person name="Mihaltcheva S."/>
            <person name="Morgado L.N."/>
            <person name="Niskanen T."/>
            <person name="Noordeloos M.E."/>
            <person name="Ohm R.A."/>
            <person name="Ortiz-Santana B."/>
            <person name="Ovrebo C."/>
            <person name="Racz N."/>
            <person name="Riley R."/>
            <person name="Savchenko A."/>
            <person name="Shiryaev A."/>
            <person name="Soop K."/>
            <person name="Spirin V."/>
            <person name="Szebenyi C."/>
            <person name="Tomsovsky M."/>
            <person name="Tulloss R.E."/>
            <person name="Uehling J."/>
            <person name="Grigoriev I.V."/>
            <person name="Vagvolgyi C."/>
            <person name="Papp T."/>
            <person name="Martin F.M."/>
            <person name="Miettinen O."/>
            <person name="Hibbett D.S."/>
            <person name="Nagy L.G."/>
        </authorList>
    </citation>
    <scope>NUCLEOTIDE SEQUENCE [LARGE SCALE GENOMIC DNA]</scope>
    <source>
        <strain evidence="4 5">FP101781</strain>
    </source>
</reference>
<evidence type="ECO:0000313" key="4">
    <source>
        <dbReference type="EMBL" id="TEB34826.1"/>
    </source>
</evidence>
<evidence type="ECO:0000313" key="5">
    <source>
        <dbReference type="Proteomes" id="UP000298030"/>
    </source>
</evidence>
<dbReference type="Proteomes" id="UP000298030">
    <property type="component" value="Unassembled WGS sequence"/>
</dbReference>
<evidence type="ECO:0000313" key="3">
    <source>
        <dbReference type="EMBL" id="TEB11113.1"/>
    </source>
</evidence>
<dbReference type="GO" id="GO:0004672">
    <property type="term" value="F:protein kinase activity"/>
    <property type="evidence" value="ECO:0007669"/>
    <property type="project" value="InterPro"/>
</dbReference>
<protein>
    <recommendedName>
        <fullName evidence="1">Protein kinase domain-containing protein</fullName>
    </recommendedName>
</protein>
<dbReference type="STRING" id="71717.A0A4Y7TKX3"/>
<feature type="domain" description="Protein kinase" evidence="1">
    <location>
        <begin position="78"/>
        <end position="267"/>
    </location>
</feature>
<organism evidence="4 5">
    <name type="scientific">Coprinellus micaceus</name>
    <name type="common">Glistening ink-cap mushroom</name>
    <name type="synonym">Coprinus micaceus</name>
    <dbReference type="NCBI Taxonomy" id="71717"/>
    <lineage>
        <taxon>Eukaryota</taxon>
        <taxon>Fungi</taxon>
        <taxon>Dikarya</taxon>
        <taxon>Basidiomycota</taxon>
        <taxon>Agaricomycotina</taxon>
        <taxon>Agaricomycetes</taxon>
        <taxon>Agaricomycetidae</taxon>
        <taxon>Agaricales</taxon>
        <taxon>Agaricineae</taxon>
        <taxon>Psathyrellaceae</taxon>
        <taxon>Coprinellus</taxon>
    </lineage>
</organism>
<keyword evidence="5" id="KW-1185">Reference proteome</keyword>
<dbReference type="InterPro" id="IPR011009">
    <property type="entry name" value="Kinase-like_dom_sf"/>
</dbReference>
<dbReference type="PROSITE" id="PS50011">
    <property type="entry name" value="PROTEIN_KINASE_DOM"/>
    <property type="match status" value="1"/>
</dbReference>
<dbReference type="EMBL" id="QPFP01000008">
    <property type="protein sequence ID" value="TEB34826.1"/>
    <property type="molecule type" value="Genomic_DNA"/>
</dbReference>
<dbReference type="InterPro" id="IPR000719">
    <property type="entry name" value="Prot_kinase_dom"/>
</dbReference>
<sequence>MFNSVSQFDPVVLDQAAVWRVWRFGESPPCQPEFLLVVWRDSSNMSIYLAHFPGRQLRQFHLGELSAQSSTHIPFHHFQPRYNIAYTEFTPDAQSRPLRIKTPRLLGYDGTPGIANSVARELTILETLRKHPHPSIGEYRGCLFVGGLVTGICMTEYQPTLAACVRLLQDVFDGISHLHSLKFAHNNIKPSNVALDQLGRAVIVDFGNSAPFGAPCRAGSPGWTNYSRVSAPENDKYAYECLQQYAESQVAPINQSATMPAQSNESS</sequence>
<dbReference type="EMBL" id="QPFP01000549">
    <property type="protein sequence ID" value="TEB08699.1"/>
    <property type="molecule type" value="Genomic_DNA"/>
</dbReference>
<dbReference type="Gene3D" id="1.10.510.10">
    <property type="entry name" value="Transferase(Phosphotransferase) domain 1"/>
    <property type="match status" value="1"/>
</dbReference>
<comment type="caution">
    <text evidence="4">The sequence shown here is derived from an EMBL/GenBank/DDBJ whole genome shotgun (WGS) entry which is preliminary data.</text>
</comment>
<dbReference type="EMBL" id="QPFP01000454">
    <property type="protein sequence ID" value="TEB11113.1"/>
    <property type="molecule type" value="Genomic_DNA"/>
</dbReference>
<name>A0A4Y7TKX3_COPMI</name>
<dbReference type="AlphaFoldDB" id="A0A4Y7TKX3"/>
<dbReference type="GO" id="GO:0005524">
    <property type="term" value="F:ATP binding"/>
    <property type="evidence" value="ECO:0007669"/>
    <property type="project" value="InterPro"/>
</dbReference>
<dbReference type="SUPFAM" id="SSF56112">
    <property type="entry name" value="Protein kinase-like (PK-like)"/>
    <property type="match status" value="1"/>
</dbReference>
<evidence type="ECO:0000313" key="2">
    <source>
        <dbReference type="EMBL" id="TEB08699.1"/>
    </source>
</evidence>
<evidence type="ECO:0000259" key="1">
    <source>
        <dbReference type="PROSITE" id="PS50011"/>
    </source>
</evidence>